<keyword evidence="3" id="KW-1185">Reference proteome</keyword>
<comment type="caution">
    <text evidence="2">The sequence shown here is derived from an EMBL/GenBank/DDBJ whole genome shotgun (WGS) entry which is preliminary data.</text>
</comment>
<dbReference type="AlphaFoldDB" id="F3NJR1"/>
<evidence type="ECO:0000256" key="1">
    <source>
        <dbReference type="SAM" id="MobiDB-lite"/>
    </source>
</evidence>
<evidence type="ECO:0000313" key="2">
    <source>
        <dbReference type="EMBL" id="EGG46322.1"/>
    </source>
</evidence>
<reference evidence="2 3" key="1">
    <citation type="journal article" date="2011" name="J. Bacteriol.">
        <title>Draft genome sequence of the marine bacterium Streptomyces griseoaurantiacus M045, which produces novel manumycin-type antibiotics with a pABA core component.</title>
        <authorList>
            <person name="Li F."/>
            <person name="Jiang P."/>
            <person name="Zheng H."/>
            <person name="Wang S."/>
            <person name="Zhao G."/>
            <person name="Qin S."/>
            <person name="Liu Z."/>
        </authorList>
    </citation>
    <scope>NUCLEOTIDE SEQUENCE [LARGE SCALE GENOMIC DNA]</scope>
    <source>
        <strain evidence="2 3">M045</strain>
    </source>
</reference>
<gene>
    <name evidence="2" type="ORF">SGM_3375</name>
</gene>
<name>F3NJR1_9ACTN</name>
<feature type="compositionally biased region" description="Basic and acidic residues" evidence="1">
    <location>
        <begin position="19"/>
        <end position="39"/>
    </location>
</feature>
<accession>F3NJR1</accession>
<feature type="region of interest" description="Disordered" evidence="1">
    <location>
        <begin position="1"/>
        <end position="39"/>
    </location>
</feature>
<proteinExistence type="predicted"/>
<sequence length="39" mass="4319">MREPARADGTRAPPTGEVVPREARMSFPRDARIEDVIPA</sequence>
<dbReference type="EMBL" id="AEYX01000037">
    <property type="protein sequence ID" value="EGG46322.1"/>
    <property type="molecule type" value="Genomic_DNA"/>
</dbReference>
<protein>
    <submittedName>
        <fullName evidence="2">Uncharacterized protein</fullName>
    </submittedName>
</protein>
<organism evidence="2 3">
    <name type="scientific">Streptomyces griseoaurantiacus M045</name>
    <dbReference type="NCBI Taxonomy" id="996637"/>
    <lineage>
        <taxon>Bacteria</taxon>
        <taxon>Bacillati</taxon>
        <taxon>Actinomycetota</taxon>
        <taxon>Actinomycetes</taxon>
        <taxon>Kitasatosporales</taxon>
        <taxon>Streptomycetaceae</taxon>
        <taxon>Streptomyces</taxon>
        <taxon>Streptomyces aurantiacus group</taxon>
    </lineage>
</organism>
<evidence type="ECO:0000313" key="3">
    <source>
        <dbReference type="Proteomes" id="UP000003022"/>
    </source>
</evidence>
<dbReference type="Proteomes" id="UP000003022">
    <property type="component" value="Unassembled WGS sequence"/>
</dbReference>